<dbReference type="PROSITE" id="PS50089">
    <property type="entry name" value="ZF_RING_2"/>
    <property type="match status" value="1"/>
</dbReference>
<dbReference type="Gene3D" id="3.30.40.10">
    <property type="entry name" value="Zinc/RING finger domain, C3HC4 (zinc finger)"/>
    <property type="match status" value="1"/>
</dbReference>
<dbReference type="GO" id="GO:0016567">
    <property type="term" value="P:protein ubiquitination"/>
    <property type="evidence" value="ECO:0007669"/>
    <property type="project" value="TreeGrafter"/>
</dbReference>
<dbReference type="InterPro" id="IPR017907">
    <property type="entry name" value="Znf_RING_CS"/>
</dbReference>
<dbReference type="SMART" id="SM00184">
    <property type="entry name" value="RING"/>
    <property type="match status" value="1"/>
</dbReference>
<evidence type="ECO:0000313" key="7">
    <source>
        <dbReference type="Proteomes" id="UP000504632"/>
    </source>
</evidence>
<dbReference type="InterPro" id="IPR051435">
    <property type="entry name" value="RING_finger_E3_ubiq-ligases"/>
</dbReference>
<keyword evidence="1" id="KW-0479">Metal-binding</keyword>
<evidence type="ECO:0000259" key="6">
    <source>
        <dbReference type="PROSITE" id="PS50089"/>
    </source>
</evidence>
<evidence type="ECO:0000256" key="5">
    <source>
        <dbReference type="SAM" id="Phobius"/>
    </source>
</evidence>
<evidence type="ECO:0000313" key="8">
    <source>
        <dbReference type="RefSeq" id="XP_030623589.1"/>
    </source>
</evidence>
<dbReference type="RefSeq" id="XP_030623589.1">
    <property type="nucleotide sequence ID" value="XM_030767729.1"/>
</dbReference>
<keyword evidence="7" id="KW-1185">Reference proteome</keyword>
<evidence type="ECO:0000256" key="2">
    <source>
        <dbReference type="ARBA" id="ARBA00022771"/>
    </source>
</evidence>
<dbReference type="GeneID" id="115806870"/>
<accession>A0A6J2UU54</accession>
<dbReference type="PANTHER" id="PTHR22791:SF4">
    <property type="entry name" value="RING FINGER PROTEIN 223"/>
    <property type="match status" value="1"/>
</dbReference>
<dbReference type="SUPFAM" id="SSF57850">
    <property type="entry name" value="RING/U-box"/>
    <property type="match status" value="1"/>
</dbReference>
<dbReference type="InterPro" id="IPR001841">
    <property type="entry name" value="Znf_RING"/>
</dbReference>
<keyword evidence="2 4" id="KW-0863">Zinc-finger</keyword>
<reference evidence="8" key="1">
    <citation type="submission" date="2025-08" db="UniProtKB">
        <authorList>
            <consortium name="RefSeq"/>
        </authorList>
    </citation>
    <scope>IDENTIFICATION</scope>
</reference>
<sequence>MDSGPKLWHTQVVPLEADLDKSSPQPECSICFNTYDNVFKTPKQLACTHTFCLECLSRLMAISVDPQDGKITCPFCRHPTPIPRNGPPALATSREVLCRLPVHQQQEQQVWLEGEKLCYQRPLDSASPAFCICVDIGASQENSTPQQSQPHGTGLLDRFTDWKRLVLFIILMLLLVVIVLWPLQCIVNTGSLRCVPRPVSPTTTSSPFTPSPAF</sequence>
<name>A0A6J2UU54_CHACN</name>
<dbReference type="CTD" id="401934"/>
<evidence type="ECO:0000256" key="3">
    <source>
        <dbReference type="ARBA" id="ARBA00022833"/>
    </source>
</evidence>
<dbReference type="InterPro" id="IPR027370">
    <property type="entry name" value="Znf-RING_euk"/>
</dbReference>
<keyword evidence="5" id="KW-1133">Transmembrane helix</keyword>
<evidence type="ECO:0000256" key="1">
    <source>
        <dbReference type="ARBA" id="ARBA00022723"/>
    </source>
</evidence>
<dbReference type="CDD" id="cd16556">
    <property type="entry name" value="RING-HC_RNF183-like"/>
    <property type="match status" value="1"/>
</dbReference>
<keyword evidence="5" id="KW-0472">Membrane</keyword>
<dbReference type="GO" id="GO:0008270">
    <property type="term" value="F:zinc ion binding"/>
    <property type="evidence" value="ECO:0007669"/>
    <property type="project" value="UniProtKB-KW"/>
</dbReference>
<organism evidence="7 8">
    <name type="scientific">Chanos chanos</name>
    <name type="common">Milkfish</name>
    <name type="synonym">Mugil chanos</name>
    <dbReference type="NCBI Taxonomy" id="29144"/>
    <lineage>
        <taxon>Eukaryota</taxon>
        <taxon>Metazoa</taxon>
        <taxon>Chordata</taxon>
        <taxon>Craniata</taxon>
        <taxon>Vertebrata</taxon>
        <taxon>Euteleostomi</taxon>
        <taxon>Actinopterygii</taxon>
        <taxon>Neopterygii</taxon>
        <taxon>Teleostei</taxon>
        <taxon>Ostariophysi</taxon>
        <taxon>Gonorynchiformes</taxon>
        <taxon>Chanidae</taxon>
        <taxon>Chanos</taxon>
    </lineage>
</organism>
<feature type="transmembrane region" description="Helical" evidence="5">
    <location>
        <begin position="165"/>
        <end position="183"/>
    </location>
</feature>
<dbReference type="OrthoDB" id="252722at2759"/>
<dbReference type="Pfam" id="PF13445">
    <property type="entry name" value="zf-RING_UBOX"/>
    <property type="match status" value="1"/>
</dbReference>
<dbReference type="PANTHER" id="PTHR22791">
    <property type="entry name" value="RING-TYPE DOMAIN-CONTAINING PROTEIN"/>
    <property type="match status" value="1"/>
</dbReference>
<dbReference type="InterPro" id="IPR013083">
    <property type="entry name" value="Znf_RING/FYVE/PHD"/>
</dbReference>
<dbReference type="PROSITE" id="PS00518">
    <property type="entry name" value="ZF_RING_1"/>
    <property type="match status" value="1"/>
</dbReference>
<keyword evidence="3" id="KW-0862">Zinc</keyword>
<keyword evidence="5" id="KW-0812">Transmembrane</keyword>
<feature type="domain" description="RING-type" evidence="6">
    <location>
        <begin position="28"/>
        <end position="77"/>
    </location>
</feature>
<protein>
    <submittedName>
        <fullName evidence="8">RING finger protein 223</fullName>
    </submittedName>
</protein>
<evidence type="ECO:0000256" key="4">
    <source>
        <dbReference type="PROSITE-ProRule" id="PRU00175"/>
    </source>
</evidence>
<dbReference type="InParanoid" id="A0A6J2UU54"/>
<gene>
    <name evidence="8" type="primary">rnf223</name>
</gene>
<dbReference type="AlphaFoldDB" id="A0A6J2UU54"/>
<proteinExistence type="predicted"/>
<dbReference type="Proteomes" id="UP000504632">
    <property type="component" value="Chromosome 3"/>
</dbReference>
<dbReference type="GO" id="GO:0061630">
    <property type="term" value="F:ubiquitin protein ligase activity"/>
    <property type="evidence" value="ECO:0007669"/>
    <property type="project" value="TreeGrafter"/>
</dbReference>